<gene>
    <name evidence="1" type="ORF">NCGR_LOCUS39036</name>
</gene>
<dbReference type="AlphaFoldDB" id="A0A811QDQ5"/>
<dbReference type="OrthoDB" id="671427at2759"/>
<name>A0A811QDQ5_9POAL</name>
<accession>A0A811QDQ5</accession>
<comment type="caution">
    <text evidence="1">The sequence shown here is derived from an EMBL/GenBank/DDBJ whole genome shotgun (WGS) entry which is preliminary data.</text>
</comment>
<proteinExistence type="predicted"/>
<sequence length="187" mass="21177">MATEYYRELIKRNLIQPTKEYSLTGYGCTVHDVVRTIAEYVAREEPLVVIGREQAATGGVGGVQVDVLLGDNLTHVENIPSVVELDVFDCPELKKITALDSRLQKIRIVRCTKLEVLEGVPALDSLVLEDSTMDTLPEYLQAVNPRYLRMGQDQPHWKAQHCLPLRWRVCSGKLHSFTMPEVGFHIY</sequence>
<keyword evidence="2" id="KW-1185">Reference proteome</keyword>
<organism evidence="1 2">
    <name type="scientific">Miscanthus lutarioriparius</name>
    <dbReference type="NCBI Taxonomy" id="422564"/>
    <lineage>
        <taxon>Eukaryota</taxon>
        <taxon>Viridiplantae</taxon>
        <taxon>Streptophyta</taxon>
        <taxon>Embryophyta</taxon>
        <taxon>Tracheophyta</taxon>
        <taxon>Spermatophyta</taxon>
        <taxon>Magnoliopsida</taxon>
        <taxon>Liliopsida</taxon>
        <taxon>Poales</taxon>
        <taxon>Poaceae</taxon>
        <taxon>PACMAD clade</taxon>
        <taxon>Panicoideae</taxon>
        <taxon>Andropogonodae</taxon>
        <taxon>Andropogoneae</taxon>
        <taxon>Saccharinae</taxon>
        <taxon>Miscanthus</taxon>
    </lineage>
</organism>
<dbReference type="EMBL" id="CAJGYO010000010">
    <property type="protein sequence ID" value="CAD6255492.1"/>
    <property type="molecule type" value="Genomic_DNA"/>
</dbReference>
<dbReference type="Proteomes" id="UP000604825">
    <property type="component" value="Unassembled WGS sequence"/>
</dbReference>
<evidence type="ECO:0000313" key="1">
    <source>
        <dbReference type="EMBL" id="CAD6255492.1"/>
    </source>
</evidence>
<protein>
    <submittedName>
        <fullName evidence="1">Uncharacterized protein</fullName>
    </submittedName>
</protein>
<reference evidence="1" key="1">
    <citation type="submission" date="2020-10" db="EMBL/GenBank/DDBJ databases">
        <authorList>
            <person name="Han B."/>
            <person name="Lu T."/>
            <person name="Zhao Q."/>
            <person name="Huang X."/>
            <person name="Zhao Y."/>
        </authorList>
    </citation>
    <scope>NUCLEOTIDE SEQUENCE</scope>
</reference>
<evidence type="ECO:0000313" key="2">
    <source>
        <dbReference type="Proteomes" id="UP000604825"/>
    </source>
</evidence>